<gene>
    <name evidence="2" type="ORF">PQU92_06575</name>
</gene>
<reference evidence="2 3" key="1">
    <citation type="submission" date="2023-01" db="EMBL/GenBank/DDBJ databases">
        <title>Novel species of the genus Asticcacaulis isolated from rivers.</title>
        <authorList>
            <person name="Lu H."/>
        </authorList>
    </citation>
    <scope>NUCLEOTIDE SEQUENCE [LARGE SCALE GENOMIC DNA]</scope>
    <source>
        <strain evidence="2 3">BYS171W</strain>
    </source>
</reference>
<evidence type="ECO:0000313" key="2">
    <source>
        <dbReference type="EMBL" id="MDC7682933.1"/>
    </source>
</evidence>
<dbReference type="EMBL" id="JAQQKX010000004">
    <property type="protein sequence ID" value="MDC7682933.1"/>
    <property type="molecule type" value="Genomic_DNA"/>
</dbReference>
<dbReference type="Pfam" id="PF00248">
    <property type="entry name" value="Aldo_ket_red"/>
    <property type="match status" value="1"/>
</dbReference>
<dbReference type="InterPro" id="IPR036812">
    <property type="entry name" value="NAD(P)_OxRdtase_dom_sf"/>
</dbReference>
<feature type="domain" description="NADP-dependent oxidoreductase" evidence="1">
    <location>
        <begin position="28"/>
        <end position="288"/>
    </location>
</feature>
<dbReference type="PANTHER" id="PTHR43312:SF1">
    <property type="entry name" value="NADP-DEPENDENT OXIDOREDUCTASE DOMAIN-CONTAINING PROTEIN"/>
    <property type="match status" value="1"/>
</dbReference>
<sequence>MDTLLETGSATQPAATPVSARASQKASLGLGSAQFGCDYGISNTRGRVTEDEVRQILQYAAQCGLKAIDVAPYEGDVERILGRCWPFPSPFKPQIRTVRAEKGLDWIESRLKRSVDHMGLARAAVGIVDCAEDLMGPLGDALWARMEKLKADGVFARIGISARYEDQPVALAKRFKPDLIQVPASILDQRLVRDGALEALAEMGIEVQVRSVFLQGLLFTPREALPSNLQAIGPQLSRIKRHLLETGTDPLHAALSYAMHLKGVSSVIVGVTSAAELRAVIAASDRDKPDLAWQAFAIEDEIALNASLWHADLSDDPRLRQRRSVIRAA</sequence>
<dbReference type="SUPFAM" id="SSF51430">
    <property type="entry name" value="NAD(P)-linked oxidoreductase"/>
    <property type="match status" value="1"/>
</dbReference>
<proteinExistence type="predicted"/>
<dbReference type="PANTHER" id="PTHR43312">
    <property type="entry name" value="D-THREO-ALDOSE 1-DEHYDROGENASE"/>
    <property type="match status" value="1"/>
</dbReference>
<dbReference type="NCBIfam" id="NF011432">
    <property type="entry name" value="PRK14863.1"/>
    <property type="match status" value="1"/>
</dbReference>
<dbReference type="Gene3D" id="3.20.20.100">
    <property type="entry name" value="NADP-dependent oxidoreductase domain"/>
    <property type="match status" value="1"/>
</dbReference>
<protein>
    <submittedName>
        <fullName evidence="2">Aldo/keto reductase</fullName>
    </submittedName>
</protein>
<organism evidence="2 3">
    <name type="scientific">Asticcacaulis aquaticus</name>
    <dbReference type="NCBI Taxonomy" id="2984212"/>
    <lineage>
        <taxon>Bacteria</taxon>
        <taxon>Pseudomonadati</taxon>
        <taxon>Pseudomonadota</taxon>
        <taxon>Alphaproteobacteria</taxon>
        <taxon>Caulobacterales</taxon>
        <taxon>Caulobacteraceae</taxon>
        <taxon>Asticcacaulis</taxon>
    </lineage>
</organism>
<dbReference type="Proteomes" id="UP001214854">
    <property type="component" value="Unassembled WGS sequence"/>
</dbReference>
<accession>A0ABT5HS89</accession>
<dbReference type="InterPro" id="IPR053135">
    <property type="entry name" value="AKR2_Oxidoreductase"/>
</dbReference>
<evidence type="ECO:0000259" key="1">
    <source>
        <dbReference type="Pfam" id="PF00248"/>
    </source>
</evidence>
<dbReference type="InterPro" id="IPR023210">
    <property type="entry name" value="NADP_OxRdtase_dom"/>
</dbReference>
<comment type="caution">
    <text evidence="2">The sequence shown here is derived from an EMBL/GenBank/DDBJ whole genome shotgun (WGS) entry which is preliminary data.</text>
</comment>
<keyword evidence="3" id="KW-1185">Reference proteome</keyword>
<dbReference type="RefSeq" id="WP_272747419.1">
    <property type="nucleotide sequence ID" value="NZ_JAQQKX010000004.1"/>
</dbReference>
<dbReference type="CDD" id="cd19097">
    <property type="entry name" value="AKR_unchar"/>
    <property type="match status" value="1"/>
</dbReference>
<name>A0ABT5HS89_9CAUL</name>
<evidence type="ECO:0000313" key="3">
    <source>
        <dbReference type="Proteomes" id="UP001214854"/>
    </source>
</evidence>